<dbReference type="InterPro" id="IPR013154">
    <property type="entry name" value="ADH-like_N"/>
</dbReference>
<dbReference type="GO" id="GO:0016651">
    <property type="term" value="F:oxidoreductase activity, acting on NAD(P)H"/>
    <property type="evidence" value="ECO:0007669"/>
    <property type="project" value="TreeGrafter"/>
</dbReference>
<dbReference type="Gene3D" id="3.40.50.720">
    <property type="entry name" value="NAD(P)-binding Rossmann-like Domain"/>
    <property type="match status" value="1"/>
</dbReference>
<evidence type="ECO:0000313" key="4">
    <source>
        <dbReference type="EMBL" id="GAD48157.1"/>
    </source>
</evidence>
<feature type="domain" description="Enoyl reductase (ER)" evidence="3">
    <location>
        <begin position="16"/>
        <end position="366"/>
    </location>
</feature>
<dbReference type="InterPro" id="IPR036291">
    <property type="entry name" value="NAD(P)-bd_dom_sf"/>
</dbReference>
<protein>
    <submittedName>
        <fullName evidence="4">Putative oxidoreductase</fullName>
    </submittedName>
</protein>
<gene>
    <name evidence="4" type="ORF">NT2_02_02390</name>
</gene>
<dbReference type="EMBL" id="BASZ01000002">
    <property type="protein sequence ID" value="GAD48157.1"/>
    <property type="molecule type" value="Genomic_DNA"/>
</dbReference>
<name>U2YJ12_9SPHN</name>
<dbReference type="RefSeq" id="WP_021689064.1">
    <property type="nucleotide sequence ID" value="NZ_BASZ01000002.1"/>
</dbReference>
<dbReference type="AlphaFoldDB" id="U2YJ12"/>
<accession>U2YJ12</accession>
<proteinExistence type="predicted"/>
<evidence type="ECO:0000259" key="3">
    <source>
        <dbReference type="SMART" id="SM00829"/>
    </source>
</evidence>
<dbReference type="Proteomes" id="UP000016568">
    <property type="component" value="Unassembled WGS sequence"/>
</dbReference>
<dbReference type="Pfam" id="PF08240">
    <property type="entry name" value="ADH_N"/>
    <property type="match status" value="1"/>
</dbReference>
<evidence type="ECO:0000313" key="5">
    <source>
        <dbReference type="Proteomes" id="UP000016568"/>
    </source>
</evidence>
<comment type="caution">
    <text evidence="4">The sequence shown here is derived from an EMBL/GenBank/DDBJ whole genome shotgun (WGS) entry which is preliminary data.</text>
</comment>
<dbReference type="CDD" id="cd08291">
    <property type="entry name" value="ETR_like_1"/>
    <property type="match status" value="1"/>
</dbReference>
<dbReference type="InterPro" id="IPR011032">
    <property type="entry name" value="GroES-like_sf"/>
</dbReference>
<dbReference type="Gene3D" id="3.90.180.10">
    <property type="entry name" value="Medium-chain alcohol dehydrogenases, catalytic domain"/>
    <property type="match status" value="1"/>
</dbReference>
<dbReference type="SMART" id="SM00829">
    <property type="entry name" value="PKS_ER"/>
    <property type="match status" value="1"/>
</dbReference>
<dbReference type="PANTHER" id="PTHR48106">
    <property type="entry name" value="QUINONE OXIDOREDUCTASE PIG3-RELATED"/>
    <property type="match status" value="1"/>
</dbReference>
<dbReference type="KEGG" id="ntd:EGO55_00725"/>
<organism evidence="4 5">
    <name type="scientific">Caenibius tardaugens NBRC 16725</name>
    <dbReference type="NCBI Taxonomy" id="1219035"/>
    <lineage>
        <taxon>Bacteria</taxon>
        <taxon>Pseudomonadati</taxon>
        <taxon>Pseudomonadota</taxon>
        <taxon>Alphaproteobacteria</taxon>
        <taxon>Sphingomonadales</taxon>
        <taxon>Erythrobacteraceae</taxon>
        <taxon>Caenibius</taxon>
    </lineage>
</organism>
<keyword evidence="1" id="KW-0521">NADP</keyword>
<keyword evidence="2" id="KW-0560">Oxidoreductase</keyword>
<dbReference type="SUPFAM" id="SSF50129">
    <property type="entry name" value="GroES-like"/>
    <property type="match status" value="1"/>
</dbReference>
<keyword evidence="5" id="KW-1185">Reference proteome</keyword>
<evidence type="ECO:0000256" key="1">
    <source>
        <dbReference type="ARBA" id="ARBA00022857"/>
    </source>
</evidence>
<reference evidence="4 5" key="1">
    <citation type="submission" date="2013-09" db="EMBL/GenBank/DDBJ databases">
        <title>Whole genome shotgun sequence of Novosphingobium tardaugens NBRC 16725.</title>
        <authorList>
            <person name="Isaki S."/>
            <person name="Hosoyama A."/>
            <person name="Tsuchikane K."/>
            <person name="Katsumata H."/>
            <person name="Ando Y."/>
            <person name="Yamazaki S."/>
            <person name="Fujita N."/>
        </authorList>
    </citation>
    <scope>NUCLEOTIDE SEQUENCE [LARGE SCALE GENOMIC DNA]</scope>
    <source>
        <strain evidence="4 5">NBRC 16725</strain>
    </source>
</reference>
<dbReference type="OrthoDB" id="8629910at2"/>
<evidence type="ECO:0000256" key="2">
    <source>
        <dbReference type="ARBA" id="ARBA00023002"/>
    </source>
</evidence>
<dbReference type="InterPro" id="IPR020843">
    <property type="entry name" value="ER"/>
</dbReference>
<dbReference type="eggNOG" id="COG0604">
    <property type="taxonomic scope" value="Bacteria"/>
</dbReference>
<dbReference type="GO" id="GO:0070402">
    <property type="term" value="F:NADPH binding"/>
    <property type="evidence" value="ECO:0007669"/>
    <property type="project" value="TreeGrafter"/>
</dbReference>
<dbReference type="SUPFAM" id="SSF51735">
    <property type="entry name" value="NAD(P)-binding Rossmann-fold domains"/>
    <property type="match status" value="1"/>
</dbReference>
<sequence length="370" mass="39124">MGTTGKAIASTYAADGTLTVALIDQDLPDPTGHEVLVRVEAAPINPSDLLALFGPFDFATADYTPGKVVGRFDRPAPPPFVKRMGHPMPGGNEGAGTVIAAGDAPEAQALLGKVVTGLQGGMYAEYRLLDARACMPLPDGIDAATGASSFVNPMTALTFVETMRKEGFTGLIHTAAASNLGQILVKICREDGVPLVNIVRKEEQAALLRSIGAEHICNSSAPDFHEQLVAAIKATGAMLAFDAVGGGDLAGRILTAMEEVAAIDAPYDPYGTHVRKKVCIYGILDRGPTVFEREIGFTWELSGYILTDFLAQNPPEWIASAYARVAAGLTTTFASHYTARVPLARMLDRDVLAAYAQMRTGEKVLIVPHG</sequence>
<dbReference type="PANTHER" id="PTHR48106:SF18">
    <property type="entry name" value="QUINONE OXIDOREDUCTASE PIG3"/>
    <property type="match status" value="1"/>
</dbReference>